<keyword evidence="3" id="KW-0413">Isomerase</keyword>
<dbReference type="AlphaFoldDB" id="A0A5C4VQQ4"/>
<dbReference type="GO" id="GO:0005886">
    <property type="term" value="C:plasma membrane"/>
    <property type="evidence" value="ECO:0007669"/>
    <property type="project" value="TreeGrafter"/>
</dbReference>
<dbReference type="RefSeq" id="WP_139635276.1">
    <property type="nucleotide sequence ID" value="NZ_VDLX02000018.1"/>
</dbReference>
<keyword evidence="4" id="KW-1185">Reference proteome</keyword>
<evidence type="ECO:0000313" key="3">
    <source>
        <dbReference type="EMBL" id="KAB8189843.1"/>
    </source>
</evidence>
<dbReference type="InterPro" id="IPR010872">
    <property type="entry name" value="MDMPI_C-term_domain"/>
</dbReference>
<name>A0A5C4VQQ4_9ACTN</name>
<dbReference type="Pfam" id="PF11716">
    <property type="entry name" value="MDMPI_N"/>
    <property type="match status" value="1"/>
</dbReference>
<dbReference type="NCBIfam" id="TIGR03083">
    <property type="entry name" value="maleylpyruvate isomerase family mycothiol-dependent enzyme"/>
    <property type="match status" value="1"/>
</dbReference>
<dbReference type="OrthoDB" id="3671213at2"/>
<sequence length="261" mass="28060">MASTDIARLSGWLREQAAGLARAAAGGDPDAQVPTCPEWSLRTVVGHLGQTYRWTAELLRDGVPLPAPDARQADPGAPDAWERWLGDGAEELIGALGRVGAGTEVWTFTGRRPAWFWLRRMVGDTTIHHYDAAVTTGAAFKVDDDLAADVITEGMELLAAPGAEGLNPAMAELRGDGERLGVLPDSGDGWILTRLPEGLRWERGPVELPGARKGEGVDVVVSGAVADLMLVCTRRLPLDDRRVTVSGDRALLEHWLARMAF</sequence>
<dbReference type="EMBL" id="VDLX02000018">
    <property type="protein sequence ID" value="KAB8189843.1"/>
    <property type="molecule type" value="Genomic_DNA"/>
</dbReference>
<keyword evidence="3" id="KW-0670">Pyruvate</keyword>
<reference evidence="3 4" key="1">
    <citation type="submission" date="2019-10" db="EMBL/GenBank/DDBJ databases">
        <title>Nonomuraea sp. nov., isolated from Phyllanthus amarus.</title>
        <authorList>
            <person name="Klykleung N."/>
            <person name="Tanasupawat S."/>
        </authorList>
    </citation>
    <scope>NUCLEOTIDE SEQUENCE [LARGE SCALE GENOMIC DNA]</scope>
    <source>
        <strain evidence="3 4">PA1-10</strain>
    </source>
</reference>
<dbReference type="SUPFAM" id="SSF109854">
    <property type="entry name" value="DinB/YfiT-like putative metalloenzymes"/>
    <property type="match status" value="1"/>
</dbReference>
<feature type="domain" description="Mycothiol-dependent maleylpyruvate isomerase metal-binding" evidence="2">
    <location>
        <begin position="14"/>
        <end position="133"/>
    </location>
</feature>
<evidence type="ECO:0000313" key="4">
    <source>
        <dbReference type="Proteomes" id="UP000312512"/>
    </source>
</evidence>
<organism evidence="3 4">
    <name type="scientific">Nonomuraea phyllanthi</name>
    <dbReference type="NCBI Taxonomy" id="2219224"/>
    <lineage>
        <taxon>Bacteria</taxon>
        <taxon>Bacillati</taxon>
        <taxon>Actinomycetota</taxon>
        <taxon>Actinomycetes</taxon>
        <taxon>Streptosporangiales</taxon>
        <taxon>Streptosporangiaceae</taxon>
        <taxon>Nonomuraea</taxon>
    </lineage>
</organism>
<dbReference type="PANTHER" id="PTHR40758">
    <property type="entry name" value="CONSERVED PROTEIN"/>
    <property type="match status" value="1"/>
</dbReference>
<proteinExistence type="predicted"/>
<feature type="domain" description="MDMPI C-terminal" evidence="1">
    <location>
        <begin position="145"/>
        <end position="253"/>
    </location>
</feature>
<dbReference type="PANTHER" id="PTHR40758:SF1">
    <property type="entry name" value="CONSERVED PROTEIN"/>
    <property type="match status" value="1"/>
</dbReference>
<dbReference type="GO" id="GO:0016853">
    <property type="term" value="F:isomerase activity"/>
    <property type="evidence" value="ECO:0007669"/>
    <property type="project" value="UniProtKB-KW"/>
</dbReference>
<dbReference type="InterPro" id="IPR034660">
    <property type="entry name" value="DinB/YfiT-like"/>
</dbReference>
<evidence type="ECO:0000259" key="1">
    <source>
        <dbReference type="Pfam" id="PF07398"/>
    </source>
</evidence>
<gene>
    <name evidence="3" type="ORF">FH608_038260</name>
</gene>
<evidence type="ECO:0000259" key="2">
    <source>
        <dbReference type="Pfam" id="PF11716"/>
    </source>
</evidence>
<dbReference type="InterPro" id="IPR017517">
    <property type="entry name" value="Maleyloyr_isom"/>
</dbReference>
<dbReference type="Pfam" id="PF07398">
    <property type="entry name" value="MDMPI_C"/>
    <property type="match status" value="1"/>
</dbReference>
<accession>A0A5C4VQQ4</accession>
<dbReference type="GO" id="GO:0046872">
    <property type="term" value="F:metal ion binding"/>
    <property type="evidence" value="ECO:0007669"/>
    <property type="project" value="InterPro"/>
</dbReference>
<comment type="caution">
    <text evidence="3">The sequence shown here is derived from an EMBL/GenBank/DDBJ whole genome shotgun (WGS) entry which is preliminary data.</text>
</comment>
<dbReference type="InterPro" id="IPR024344">
    <property type="entry name" value="MDMPI_metal-binding"/>
</dbReference>
<protein>
    <submittedName>
        <fullName evidence="3">Maleylpyruvate isomerase family mycothiol-dependent enzyme</fullName>
    </submittedName>
</protein>
<dbReference type="Proteomes" id="UP000312512">
    <property type="component" value="Unassembled WGS sequence"/>
</dbReference>
<dbReference type="Gene3D" id="1.20.120.450">
    <property type="entry name" value="dinb family like domain"/>
    <property type="match status" value="1"/>
</dbReference>